<dbReference type="Proteomes" id="UP000319769">
    <property type="component" value="Unassembled WGS sequence"/>
</dbReference>
<proteinExistence type="predicted"/>
<reference evidence="2" key="1">
    <citation type="submission" date="2019-09" db="EMBL/GenBank/DDBJ databases">
        <authorList>
            <person name="Teo W.F.A."/>
            <person name="Duangmal K."/>
        </authorList>
    </citation>
    <scope>NUCLEOTIDE SEQUENCE [LARGE SCALE GENOMIC DNA]</scope>
    <source>
        <strain evidence="2">K81G1</strain>
    </source>
</reference>
<gene>
    <name evidence="2" type="ORF">FPZ12_036600</name>
</gene>
<sequence length="397" mass="41278">MNGWADTTGQIPNPTGRHRRGAGTWTPQVAPRNPGGRHSSAGLPQDPPSRGSLPLLSQILSEGSVQHSEPGFGPVSGQLPIPAQAAEPPRAQPERIGPRGKPRRTKVTLTPPTCHEDKADDDVRVYVATPETGLSTFDLGSVPASVTPPRSWRKAAWFATASSGGVVVALLFAGSALVGKPTPDQAGGGWIPGLGGGIPTVEGEQIVPGPSGQTGGTSNNAFGSGQRVPTSTEVTDSASDAVRSPGRSAALRPPGTSTEDDSSSSSGSSVSTPTTTPVPQKPPSKPASWDADPQRFTVQSPPDPQSLATDSQKYLDAVTEDPEAAHAMTTGELNQEGTDGIERKYSDVAYFQVQHVQVHQYDGKTVCTVKMVRKDGSAVTEQRTLTFSGEKISSDGD</sequence>
<feature type="compositionally biased region" description="Polar residues" evidence="1">
    <location>
        <begin position="58"/>
        <end position="67"/>
    </location>
</feature>
<dbReference type="OrthoDB" id="3677000at2"/>
<evidence type="ECO:0000313" key="3">
    <source>
        <dbReference type="Proteomes" id="UP000319769"/>
    </source>
</evidence>
<evidence type="ECO:0000256" key="1">
    <source>
        <dbReference type="SAM" id="MobiDB-lite"/>
    </source>
</evidence>
<feature type="compositionally biased region" description="Polar residues" evidence="1">
    <location>
        <begin position="216"/>
        <end position="238"/>
    </location>
</feature>
<dbReference type="EMBL" id="VMNW02000086">
    <property type="protein sequence ID" value="KAA9152558.1"/>
    <property type="molecule type" value="Genomic_DNA"/>
</dbReference>
<protein>
    <submittedName>
        <fullName evidence="2">Uncharacterized protein</fullName>
    </submittedName>
</protein>
<accession>A0A5N0US97</accession>
<feature type="compositionally biased region" description="Polar residues" evidence="1">
    <location>
        <begin position="296"/>
        <end position="312"/>
    </location>
</feature>
<feature type="region of interest" description="Disordered" evidence="1">
    <location>
        <begin position="196"/>
        <end position="338"/>
    </location>
</feature>
<organism evidence="2 3">
    <name type="scientific">Amycolatopsis acidicola</name>
    <dbReference type="NCBI Taxonomy" id="2596893"/>
    <lineage>
        <taxon>Bacteria</taxon>
        <taxon>Bacillati</taxon>
        <taxon>Actinomycetota</taxon>
        <taxon>Actinomycetes</taxon>
        <taxon>Pseudonocardiales</taxon>
        <taxon>Pseudonocardiaceae</taxon>
        <taxon>Amycolatopsis</taxon>
    </lineage>
</organism>
<feature type="compositionally biased region" description="Polar residues" evidence="1">
    <location>
        <begin position="1"/>
        <end position="13"/>
    </location>
</feature>
<comment type="caution">
    <text evidence="2">The sequence shown here is derived from an EMBL/GenBank/DDBJ whole genome shotgun (WGS) entry which is preliminary data.</text>
</comment>
<dbReference type="AlphaFoldDB" id="A0A5N0US97"/>
<dbReference type="RefSeq" id="WP_144752763.1">
    <property type="nucleotide sequence ID" value="NZ_VMNW02000086.1"/>
</dbReference>
<name>A0A5N0US97_9PSEU</name>
<keyword evidence="3" id="KW-1185">Reference proteome</keyword>
<feature type="compositionally biased region" description="Low complexity" evidence="1">
    <location>
        <begin position="253"/>
        <end position="278"/>
    </location>
</feature>
<evidence type="ECO:0000313" key="2">
    <source>
        <dbReference type="EMBL" id="KAA9152558.1"/>
    </source>
</evidence>
<feature type="compositionally biased region" description="Low complexity" evidence="1">
    <location>
        <begin position="80"/>
        <end position="89"/>
    </location>
</feature>
<feature type="region of interest" description="Disordered" evidence="1">
    <location>
        <begin position="1"/>
        <end position="117"/>
    </location>
</feature>